<dbReference type="Gene3D" id="2.180.10.10">
    <property type="entry name" value="RHS repeat-associated core"/>
    <property type="match status" value="1"/>
</dbReference>
<dbReference type="Pfam" id="PF05593">
    <property type="entry name" value="RHS_repeat"/>
    <property type="match status" value="2"/>
</dbReference>
<dbReference type="AlphaFoldDB" id="A0A4R5A0Y7"/>
<feature type="compositionally biased region" description="Low complexity" evidence="1">
    <location>
        <begin position="507"/>
        <end position="572"/>
    </location>
</feature>
<comment type="caution">
    <text evidence="2">The sequence shown here is derived from an EMBL/GenBank/DDBJ whole genome shotgun (WGS) entry which is preliminary data.</text>
</comment>
<evidence type="ECO:0000256" key="1">
    <source>
        <dbReference type="SAM" id="MobiDB-lite"/>
    </source>
</evidence>
<organism evidence="2 3">
    <name type="scientific">Actinomadura darangshiensis</name>
    <dbReference type="NCBI Taxonomy" id="705336"/>
    <lineage>
        <taxon>Bacteria</taxon>
        <taxon>Bacillati</taxon>
        <taxon>Actinomycetota</taxon>
        <taxon>Actinomycetes</taxon>
        <taxon>Streptosporangiales</taxon>
        <taxon>Thermomonosporaceae</taxon>
        <taxon>Actinomadura</taxon>
    </lineage>
</organism>
<evidence type="ECO:0000313" key="3">
    <source>
        <dbReference type="Proteomes" id="UP000295578"/>
    </source>
</evidence>
<evidence type="ECO:0000313" key="2">
    <source>
        <dbReference type="EMBL" id="TDD65433.1"/>
    </source>
</evidence>
<name>A0A4R5A0Y7_9ACTN</name>
<dbReference type="PANTHER" id="PTHR32305">
    <property type="match status" value="1"/>
</dbReference>
<dbReference type="InterPro" id="IPR006530">
    <property type="entry name" value="YD"/>
</dbReference>
<accession>A0A4R5A0Y7</accession>
<evidence type="ECO:0008006" key="4">
    <source>
        <dbReference type="Google" id="ProtNLM"/>
    </source>
</evidence>
<dbReference type="InterPro" id="IPR031325">
    <property type="entry name" value="RHS_repeat"/>
</dbReference>
<sequence length="592" mass="63213">MIERRQYEASTPTGDYDASHYTYTPAGEIASVTDPSGNTFTTTYDLRGRKIQTTDLDKGTTTFTYDDLGRPTSTTDARGKKVFTTYDGLGRKTATHEGTVDGPLQTSFTYDTAAGGKGKLAKAIRHHDGAQYIDQVRGYDELGRVEAASVTIPAQQGALAGTYLYTKAYNLDGTVQSESPVVAGGLPYETVVHTYDTWQRPTRLTSPKGTYVNDTVYTATGKPLILELGVEPKRVWQTFAYQYGTQRLDRARSYREGLEGSDRNAVYHYTDAGTITSITDDSRDGVDNQCFTYDHLQRLTQAWTQGTTSACAAEPTDTLIGGPAPYWQGFTYDKAGNRTGETRHGLDGTADTVRTYTYAPAGQGNRLTQVAQTGPAGQRTDSYTYDATGNTTAVQTADGSPSTSTQTFEWDTEGDLAKVTENGSDETYIYAADGTRLIRKDPAGATLYLPDGTELRALNGASTTTGTRYYSFAGKTVAMRTSNGPITYLTSDHQGTSQVAVNSATMAARPGASPRSARSAASTTTPPGRATRASSAAPRTPRASPTSAPANTTPTPAGSSPSIPSSTSPTRNRGTDMATPGDPRSPSAIPMD</sequence>
<feature type="region of interest" description="Disordered" evidence="1">
    <location>
        <begin position="504"/>
        <end position="592"/>
    </location>
</feature>
<protein>
    <recommendedName>
        <fullName evidence="4">RHS repeat protein</fullName>
    </recommendedName>
</protein>
<keyword evidence="3" id="KW-1185">Reference proteome</keyword>
<gene>
    <name evidence="2" type="ORF">E1293_40260</name>
</gene>
<dbReference type="Proteomes" id="UP000295578">
    <property type="component" value="Unassembled WGS sequence"/>
</dbReference>
<dbReference type="InterPro" id="IPR050708">
    <property type="entry name" value="T6SS_VgrG/RHS"/>
</dbReference>
<dbReference type="PANTHER" id="PTHR32305:SF17">
    <property type="entry name" value="TRNA NUCLEASE WAPA"/>
    <property type="match status" value="1"/>
</dbReference>
<dbReference type="EMBL" id="SMKY01000334">
    <property type="protein sequence ID" value="TDD65433.1"/>
    <property type="molecule type" value="Genomic_DNA"/>
</dbReference>
<dbReference type="OrthoDB" id="291011at2"/>
<reference evidence="2 3" key="1">
    <citation type="submission" date="2019-03" db="EMBL/GenBank/DDBJ databases">
        <title>Draft genome sequences of novel Actinobacteria.</title>
        <authorList>
            <person name="Sahin N."/>
            <person name="Ay H."/>
            <person name="Saygin H."/>
        </authorList>
    </citation>
    <scope>NUCLEOTIDE SEQUENCE [LARGE SCALE GENOMIC DNA]</scope>
    <source>
        <strain evidence="2 3">DSM 45941</strain>
    </source>
</reference>
<dbReference type="NCBIfam" id="TIGR01643">
    <property type="entry name" value="YD_repeat_2x"/>
    <property type="match status" value="2"/>
</dbReference>
<proteinExistence type="predicted"/>